<evidence type="ECO:0000313" key="6">
    <source>
        <dbReference type="EMBL" id="HIZ06444.1"/>
    </source>
</evidence>
<protein>
    <submittedName>
        <fullName evidence="6">LysR family transcriptional regulator</fullName>
    </submittedName>
</protein>
<dbReference type="CDD" id="cd05466">
    <property type="entry name" value="PBP2_LTTR_substrate"/>
    <property type="match status" value="1"/>
</dbReference>
<comment type="caution">
    <text evidence="6">The sequence shown here is derived from an EMBL/GenBank/DDBJ whole genome shotgun (WGS) entry which is preliminary data.</text>
</comment>
<dbReference type="InterPro" id="IPR036390">
    <property type="entry name" value="WH_DNA-bd_sf"/>
</dbReference>
<dbReference type="FunFam" id="1.10.10.10:FF:000001">
    <property type="entry name" value="LysR family transcriptional regulator"/>
    <property type="match status" value="1"/>
</dbReference>
<dbReference type="Gene3D" id="1.10.10.10">
    <property type="entry name" value="Winged helix-like DNA-binding domain superfamily/Winged helix DNA-binding domain"/>
    <property type="match status" value="1"/>
</dbReference>
<dbReference type="SUPFAM" id="SSF46785">
    <property type="entry name" value="Winged helix' DNA-binding domain"/>
    <property type="match status" value="1"/>
</dbReference>
<evidence type="ECO:0000256" key="4">
    <source>
        <dbReference type="ARBA" id="ARBA00023163"/>
    </source>
</evidence>
<keyword evidence="3" id="KW-0238">DNA-binding</keyword>
<dbReference type="EMBL" id="DXCH01000022">
    <property type="protein sequence ID" value="HIZ06444.1"/>
    <property type="molecule type" value="Genomic_DNA"/>
</dbReference>
<name>A0A9D2IE91_9FIRM</name>
<evidence type="ECO:0000259" key="5">
    <source>
        <dbReference type="PROSITE" id="PS50931"/>
    </source>
</evidence>
<evidence type="ECO:0000256" key="3">
    <source>
        <dbReference type="ARBA" id="ARBA00023125"/>
    </source>
</evidence>
<dbReference type="Pfam" id="PF00126">
    <property type="entry name" value="HTH_1"/>
    <property type="match status" value="1"/>
</dbReference>
<gene>
    <name evidence="6" type="ORF">IAA08_00740</name>
</gene>
<accession>A0A9D2IE91</accession>
<dbReference type="PRINTS" id="PR00039">
    <property type="entry name" value="HTHLYSR"/>
</dbReference>
<sequence length="295" mass="33859">MTDIQVKCFLALARHLNFTQAAREMCISQSTLSMHISALEKNLNLTLFIRTKRKVELSPEGQLLFPKLQYMDNLLEETIAEARNLHKSHANILRIGYINGMSPDKILVPILGSFRETYPEVKVELKRSDHNILVEETAQNMLDAVFAHEQSLQMNSAFTGRIVFESPLCVMSARGRFETDMDRLLENEFKKETFIIMSEDTNSLDTICLKQFCEKYDIEMPETKNVNSIEAQLFNVEMGNGICLSDYSSRVFGDGRYDFWEFPDMISRCCVIARKDNPNPVVKAFLNFVGNRVVN</sequence>
<organism evidence="6 7">
    <name type="scientific">Candidatus Eubacterium avistercoris</name>
    <dbReference type="NCBI Taxonomy" id="2838567"/>
    <lineage>
        <taxon>Bacteria</taxon>
        <taxon>Bacillati</taxon>
        <taxon>Bacillota</taxon>
        <taxon>Clostridia</taxon>
        <taxon>Eubacteriales</taxon>
        <taxon>Eubacteriaceae</taxon>
        <taxon>Eubacterium</taxon>
    </lineage>
</organism>
<evidence type="ECO:0000256" key="2">
    <source>
        <dbReference type="ARBA" id="ARBA00023015"/>
    </source>
</evidence>
<dbReference type="PROSITE" id="PS50931">
    <property type="entry name" value="HTH_LYSR"/>
    <property type="match status" value="1"/>
</dbReference>
<dbReference type="PANTHER" id="PTHR30346:SF0">
    <property type="entry name" value="HCA OPERON TRANSCRIPTIONAL ACTIVATOR HCAR"/>
    <property type="match status" value="1"/>
</dbReference>
<dbReference type="InterPro" id="IPR005119">
    <property type="entry name" value="LysR_subst-bd"/>
</dbReference>
<dbReference type="PANTHER" id="PTHR30346">
    <property type="entry name" value="TRANSCRIPTIONAL DUAL REGULATOR HCAR-RELATED"/>
    <property type="match status" value="1"/>
</dbReference>
<keyword evidence="2" id="KW-0805">Transcription regulation</keyword>
<dbReference type="Proteomes" id="UP000824024">
    <property type="component" value="Unassembled WGS sequence"/>
</dbReference>
<dbReference type="InterPro" id="IPR000847">
    <property type="entry name" value="LysR_HTH_N"/>
</dbReference>
<dbReference type="AlphaFoldDB" id="A0A9D2IE91"/>
<dbReference type="Pfam" id="PF03466">
    <property type="entry name" value="LysR_substrate"/>
    <property type="match status" value="1"/>
</dbReference>
<feature type="domain" description="HTH lysR-type" evidence="5">
    <location>
        <begin position="1"/>
        <end position="58"/>
    </location>
</feature>
<reference evidence="6" key="2">
    <citation type="submission" date="2021-04" db="EMBL/GenBank/DDBJ databases">
        <authorList>
            <person name="Gilroy R."/>
        </authorList>
    </citation>
    <scope>NUCLEOTIDE SEQUENCE</scope>
    <source>
        <strain evidence="6">CHK192-9172</strain>
    </source>
</reference>
<dbReference type="GO" id="GO:0003700">
    <property type="term" value="F:DNA-binding transcription factor activity"/>
    <property type="evidence" value="ECO:0007669"/>
    <property type="project" value="InterPro"/>
</dbReference>
<dbReference type="GO" id="GO:0032993">
    <property type="term" value="C:protein-DNA complex"/>
    <property type="evidence" value="ECO:0007669"/>
    <property type="project" value="TreeGrafter"/>
</dbReference>
<evidence type="ECO:0000313" key="7">
    <source>
        <dbReference type="Proteomes" id="UP000824024"/>
    </source>
</evidence>
<dbReference type="GO" id="GO:0003677">
    <property type="term" value="F:DNA binding"/>
    <property type="evidence" value="ECO:0007669"/>
    <property type="project" value="UniProtKB-KW"/>
</dbReference>
<comment type="similarity">
    <text evidence="1">Belongs to the LysR transcriptional regulatory family.</text>
</comment>
<dbReference type="SUPFAM" id="SSF53850">
    <property type="entry name" value="Periplasmic binding protein-like II"/>
    <property type="match status" value="1"/>
</dbReference>
<proteinExistence type="inferred from homology"/>
<evidence type="ECO:0000256" key="1">
    <source>
        <dbReference type="ARBA" id="ARBA00009437"/>
    </source>
</evidence>
<reference evidence="6" key="1">
    <citation type="journal article" date="2021" name="PeerJ">
        <title>Extensive microbial diversity within the chicken gut microbiome revealed by metagenomics and culture.</title>
        <authorList>
            <person name="Gilroy R."/>
            <person name="Ravi A."/>
            <person name="Getino M."/>
            <person name="Pursley I."/>
            <person name="Horton D.L."/>
            <person name="Alikhan N.F."/>
            <person name="Baker D."/>
            <person name="Gharbi K."/>
            <person name="Hall N."/>
            <person name="Watson M."/>
            <person name="Adriaenssens E.M."/>
            <person name="Foster-Nyarko E."/>
            <person name="Jarju S."/>
            <person name="Secka A."/>
            <person name="Antonio M."/>
            <person name="Oren A."/>
            <person name="Chaudhuri R.R."/>
            <person name="La Ragione R."/>
            <person name="Hildebrand F."/>
            <person name="Pallen M.J."/>
        </authorList>
    </citation>
    <scope>NUCLEOTIDE SEQUENCE</scope>
    <source>
        <strain evidence="6">CHK192-9172</strain>
    </source>
</reference>
<dbReference type="InterPro" id="IPR036388">
    <property type="entry name" value="WH-like_DNA-bd_sf"/>
</dbReference>
<dbReference type="Gene3D" id="3.40.190.10">
    <property type="entry name" value="Periplasmic binding protein-like II"/>
    <property type="match status" value="2"/>
</dbReference>
<keyword evidence="4" id="KW-0804">Transcription</keyword>